<organism evidence="2 3">
    <name type="scientific">Pedobacter cryoconitis</name>
    <dbReference type="NCBI Taxonomy" id="188932"/>
    <lineage>
        <taxon>Bacteria</taxon>
        <taxon>Pseudomonadati</taxon>
        <taxon>Bacteroidota</taxon>
        <taxon>Sphingobacteriia</taxon>
        <taxon>Sphingobacteriales</taxon>
        <taxon>Sphingobacteriaceae</taxon>
        <taxon>Pedobacter</taxon>
    </lineage>
</organism>
<feature type="region of interest" description="Disordered" evidence="1">
    <location>
        <begin position="151"/>
        <end position="170"/>
    </location>
</feature>
<evidence type="ECO:0000313" key="3">
    <source>
        <dbReference type="Proteomes" id="UP000537204"/>
    </source>
</evidence>
<dbReference type="RefSeq" id="WP_183880055.1">
    <property type="nucleotide sequence ID" value="NZ_JACHCE010000002.1"/>
</dbReference>
<name>A0A7W8ZJU6_9SPHI</name>
<comment type="caution">
    <text evidence="2">The sequence shown here is derived from an EMBL/GenBank/DDBJ whole genome shotgun (WGS) entry which is preliminary data.</text>
</comment>
<proteinExistence type="predicted"/>
<gene>
    <name evidence="2" type="ORF">HDE68_001259</name>
</gene>
<dbReference type="EMBL" id="JACHCE010000002">
    <property type="protein sequence ID" value="MBB5635371.1"/>
    <property type="molecule type" value="Genomic_DNA"/>
</dbReference>
<evidence type="ECO:0000256" key="1">
    <source>
        <dbReference type="SAM" id="MobiDB-lite"/>
    </source>
</evidence>
<feature type="compositionally biased region" description="Polar residues" evidence="1">
    <location>
        <begin position="156"/>
        <end position="170"/>
    </location>
</feature>
<dbReference type="Proteomes" id="UP000537204">
    <property type="component" value="Unassembled WGS sequence"/>
</dbReference>
<evidence type="ECO:0000313" key="2">
    <source>
        <dbReference type="EMBL" id="MBB5635371.1"/>
    </source>
</evidence>
<reference evidence="2 3" key="1">
    <citation type="submission" date="2020-08" db="EMBL/GenBank/DDBJ databases">
        <title>Genomic Encyclopedia of Type Strains, Phase IV (KMG-V): Genome sequencing to study the core and pangenomes of soil and plant-associated prokaryotes.</title>
        <authorList>
            <person name="Whitman W."/>
        </authorList>
    </citation>
    <scope>NUCLEOTIDE SEQUENCE [LARGE SCALE GENOMIC DNA]</scope>
    <source>
        <strain evidence="2 3">S3M1</strain>
    </source>
</reference>
<protein>
    <submittedName>
        <fullName evidence="2">Uncharacterized protein</fullName>
    </submittedName>
</protein>
<sequence>MATTKSRNKWAAALGIVVIAAIGLYAYKKHDDNKFNEQVTANCQSKKYYEIPLISLTGRDSSSIKDVIVELRRNGQTIKTELGLKKTIHPDQSVDLDLYGIGSAHTLVQKQDTILIGIGQEKHVIAGFASNTIEVDHGVLLCQESYEMDGKPFNSDRPNSIAKNGKSIYN</sequence>
<accession>A0A7W8ZJU6</accession>
<dbReference type="AlphaFoldDB" id="A0A7W8ZJU6"/>